<evidence type="ECO:0000259" key="8">
    <source>
        <dbReference type="SMART" id="SM00062"/>
    </source>
</evidence>
<evidence type="ECO:0000256" key="4">
    <source>
        <dbReference type="ARBA" id="ARBA00022729"/>
    </source>
</evidence>
<dbReference type="EMBL" id="FNDG01000007">
    <property type="protein sequence ID" value="SDH79447.1"/>
    <property type="molecule type" value="Genomic_DNA"/>
</dbReference>
<dbReference type="PANTHER" id="PTHR30024">
    <property type="entry name" value="ALIPHATIC SULFONATES-BINDING PROTEIN-RELATED"/>
    <property type="match status" value="1"/>
</dbReference>
<evidence type="ECO:0000256" key="3">
    <source>
        <dbReference type="ARBA" id="ARBA00022448"/>
    </source>
</evidence>
<sequence>MSPFRLTVTAALAALSFSSLLQAAEPVTLRLGDVKGDRYASLRASGELKNLAYKVELTPFAAGAPVLEALNANALDVGFTGDIPFLFVRAAGAPLKAVGAWRYNAATVALVVPKDSTARSVADLKGKRIAVNRGGWGHFLALGLLENNGLTDKDVTFSFLGPVDGRAALVRGSVDAWVPWEPYTSNAILIDDARVIADGRGIMSGYSYALASDKALADADKKAAIGDLLVRLAKAQQWALAHPQQMAEALSADLDIPQNVARRWVQEAHIQPAALDEEVATSLQKAADFFHRHGVLPKKLDVQEAFDFSLAGDVRTAIAEDQPSAPVAR</sequence>
<dbReference type="CDD" id="cd13558">
    <property type="entry name" value="PBP2_SsuA_like_2"/>
    <property type="match status" value="1"/>
</dbReference>
<gene>
    <name evidence="9" type="ORF">SAMN05216588_107212</name>
</gene>
<evidence type="ECO:0000313" key="10">
    <source>
        <dbReference type="Proteomes" id="UP000198606"/>
    </source>
</evidence>
<comment type="subcellular location">
    <subcellularLocation>
        <location evidence="1">Periplasm</location>
    </subcellularLocation>
</comment>
<evidence type="ECO:0000256" key="2">
    <source>
        <dbReference type="ARBA" id="ARBA00010742"/>
    </source>
</evidence>
<keyword evidence="3" id="KW-0813">Transport</keyword>
<evidence type="ECO:0000256" key="5">
    <source>
        <dbReference type="ARBA" id="ARBA00055538"/>
    </source>
</evidence>
<dbReference type="GO" id="GO:0042626">
    <property type="term" value="F:ATPase-coupled transmembrane transporter activity"/>
    <property type="evidence" value="ECO:0007669"/>
    <property type="project" value="InterPro"/>
</dbReference>
<proteinExistence type="inferred from homology"/>
<dbReference type="FunFam" id="3.40.190.10:FF:000050">
    <property type="entry name" value="Sulfonate ABC transporter substrate-binding protein"/>
    <property type="match status" value="1"/>
</dbReference>
<dbReference type="GO" id="GO:0042597">
    <property type="term" value="C:periplasmic space"/>
    <property type="evidence" value="ECO:0007669"/>
    <property type="project" value="UniProtKB-SubCell"/>
</dbReference>
<dbReference type="Pfam" id="PF09084">
    <property type="entry name" value="NMT1"/>
    <property type="match status" value="1"/>
</dbReference>
<accession>A0A1G8FBD2</accession>
<evidence type="ECO:0000256" key="7">
    <source>
        <dbReference type="SAM" id="SignalP"/>
    </source>
</evidence>
<reference evidence="9 10" key="1">
    <citation type="submission" date="2016-10" db="EMBL/GenBank/DDBJ databases">
        <authorList>
            <person name="de Groot N.N."/>
        </authorList>
    </citation>
    <scope>NUCLEOTIDE SEQUENCE [LARGE SCALE GENOMIC DNA]</scope>
    <source>
        <strain evidence="9 10">LMG 18387</strain>
    </source>
</reference>
<dbReference type="InterPro" id="IPR010067">
    <property type="entry name" value="ABC_SsuA_sub-bd"/>
</dbReference>
<feature type="domain" description="Solute-binding protein family 3/N-terminal" evidence="8">
    <location>
        <begin position="28"/>
        <end position="242"/>
    </location>
</feature>
<dbReference type="Proteomes" id="UP000198606">
    <property type="component" value="Unassembled WGS sequence"/>
</dbReference>
<dbReference type="Gene3D" id="3.40.190.10">
    <property type="entry name" value="Periplasmic binding protein-like II"/>
    <property type="match status" value="2"/>
</dbReference>
<dbReference type="GO" id="GO:0016020">
    <property type="term" value="C:membrane"/>
    <property type="evidence" value="ECO:0007669"/>
    <property type="project" value="InterPro"/>
</dbReference>
<feature type="chain" id="PRO_5011752911" description="Putative aliphatic sulfonates-binding protein" evidence="7">
    <location>
        <begin position="24"/>
        <end position="329"/>
    </location>
</feature>
<protein>
    <recommendedName>
        <fullName evidence="6">Putative aliphatic sulfonates-binding protein</fullName>
    </recommendedName>
</protein>
<comment type="similarity">
    <text evidence="2">Belongs to the bacterial solute-binding protein SsuA/TauA family.</text>
</comment>
<keyword evidence="4 7" id="KW-0732">Signal</keyword>
<dbReference type="SUPFAM" id="SSF53850">
    <property type="entry name" value="Periplasmic binding protein-like II"/>
    <property type="match status" value="1"/>
</dbReference>
<dbReference type="RefSeq" id="WP_084304923.1">
    <property type="nucleotide sequence ID" value="NZ_FNDG01000007.1"/>
</dbReference>
<name>A0A1G8FBD2_9GAMM</name>
<dbReference type="SMART" id="SM00062">
    <property type="entry name" value="PBPb"/>
    <property type="match status" value="1"/>
</dbReference>
<evidence type="ECO:0000256" key="6">
    <source>
        <dbReference type="ARBA" id="ARBA00070228"/>
    </source>
</evidence>
<evidence type="ECO:0000313" key="9">
    <source>
        <dbReference type="EMBL" id="SDH79447.1"/>
    </source>
</evidence>
<dbReference type="PANTHER" id="PTHR30024:SF48">
    <property type="entry name" value="ABC TRANSPORTER SUBSTRATE-BINDING PROTEIN"/>
    <property type="match status" value="1"/>
</dbReference>
<organism evidence="9 10">
    <name type="scientific">Phytopseudomonas flavescens</name>
    <dbReference type="NCBI Taxonomy" id="29435"/>
    <lineage>
        <taxon>Bacteria</taxon>
        <taxon>Pseudomonadati</taxon>
        <taxon>Pseudomonadota</taxon>
        <taxon>Gammaproteobacteria</taxon>
        <taxon>Pseudomonadales</taxon>
        <taxon>Pseudomonadaceae</taxon>
        <taxon>Phytopseudomonas</taxon>
    </lineage>
</organism>
<dbReference type="NCBIfam" id="TIGR01728">
    <property type="entry name" value="SsuA_fam"/>
    <property type="match status" value="1"/>
</dbReference>
<dbReference type="InterPro" id="IPR001638">
    <property type="entry name" value="Solute-binding_3/MltF_N"/>
</dbReference>
<dbReference type="InterPro" id="IPR015168">
    <property type="entry name" value="SsuA/THI5"/>
</dbReference>
<dbReference type="AlphaFoldDB" id="A0A1G8FBD2"/>
<dbReference type="STRING" id="29435.SAMN05216588_107212"/>
<feature type="signal peptide" evidence="7">
    <location>
        <begin position="1"/>
        <end position="23"/>
    </location>
</feature>
<evidence type="ECO:0000256" key="1">
    <source>
        <dbReference type="ARBA" id="ARBA00004418"/>
    </source>
</evidence>
<comment type="function">
    <text evidence="5">Part of a binding-protein-dependent transport system for aliphatic sulfonates. Putative binding protein.</text>
</comment>